<reference evidence="1" key="1">
    <citation type="submission" date="2021-02" db="EMBL/GenBank/DDBJ databases">
        <authorList>
            <person name="Nowell W R."/>
        </authorList>
    </citation>
    <scope>NUCLEOTIDE SEQUENCE</scope>
</reference>
<proteinExistence type="predicted"/>
<evidence type="ECO:0000313" key="2">
    <source>
        <dbReference type="Proteomes" id="UP000663836"/>
    </source>
</evidence>
<gene>
    <name evidence="1" type="ORF">JBS370_LOCUS39522</name>
</gene>
<organism evidence="1 2">
    <name type="scientific">Rotaria sordida</name>
    <dbReference type="NCBI Taxonomy" id="392033"/>
    <lineage>
        <taxon>Eukaryota</taxon>
        <taxon>Metazoa</taxon>
        <taxon>Spiralia</taxon>
        <taxon>Gnathifera</taxon>
        <taxon>Rotifera</taxon>
        <taxon>Eurotatoria</taxon>
        <taxon>Bdelloidea</taxon>
        <taxon>Philodinida</taxon>
        <taxon>Philodinidae</taxon>
        <taxon>Rotaria</taxon>
    </lineage>
</organism>
<sequence>DGGLSLIDKYLYSFDDNMKVR</sequence>
<dbReference type="Proteomes" id="UP000663836">
    <property type="component" value="Unassembled WGS sequence"/>
</dbReference>
<feature type="non-terminal residue" evidence="1">
    <location>
        <position position="1"/>
    </location>
</feature>
<comment type="caution">
    <text evidence="1">The sequence shown here is derived from an EMBL/GenBank/DDBJ whole genome shotgun (WGS) entry which is preliminary data.</text>
</comment>
<dbReference type="EMBL" id="CAJOBD010027931">
    <property type="protein sequence ID" value="CAF4273580.1"/>
    <property type="molecule type" value="Genomic_DNA"/>
</dbReference>
<accession>A0A820G7E0</accession>
<dbReference type="AlphaFoldDB" id="A0A820G7E0"/>
<protein>
    <submittedName>
        <fullName evidence="1">Uncharacterized protein</fullName>
    </submittedName>
</protein>
<name>A0A820G7E0_9BILA</name>
<evidence type="ECO:0000313" key="1">
    <source>
        <dbReference type="EMBL" id="CAF4273580.1"/>
    </source>
</evidence>